<name>A0A1S8CU74_9GAMM</name>
<accession>A0A1S8CU74</accession>
<dbReference type="PANTHER" id="PTHR34384">
    <property type="entry name" value="L-2,3-DIAMINOPROPANOATE--CITRATE LIGASE"/>
    <property type="match status" value="1"/>
</dbReference>
<feature type="domain" description="Aerobactin siderophore biosynthesis IucA/IucC N-terminal" evidence="2">
    <location>
        <begin position="180"/>
        <end position="425"/>
    </location>
</feature>
<protein>
    <submittedName>
        <fullName evidence="4">IucA/IucC family protein</fullName>
    </submittedName>
</protein>
<dbReference type="Pfam" id="PF06276">
    <property type="entry name" value="FhuF"/>
    <property type="match status" value="1"/>
</dbReference>
<dbReference type="InterPro" id="IPR007310">
    <property type="entry name" value="Aerobactin_biosyn_IucA/IucC_N"/>
</dbReference>
<dbReference type="InterPro" id="IPR037455">
    <property type="entry name" value="LucA/IucC-like"/>
</dbReference>
<dbReference type="GO" id="GO:0016881">
    <property type="term" value="F:acid-amino acid ligase activity"/>
    <property type="evidence" value="ECO:0007669"/>
    <property type="project" value="UniProtKB-ARBA"/>
</dbReference>
<dbReference type="Proteomes" id="UP000192132">
    <property type="component" value="Unassembled WGS sequence"/>
</dbReference>
<dbReference type="Pfam" id="PF04183">
    <property type="entry name" value="IucA_IucC"/>
    <property type="match status" value="1"/>
</dbReference>
<dbReference type="AlphaFoldDB" id="A0A1S8CU74"/>
<comment type="pathway">
    <text evidence="1">Siderophore biosynthesis.</text>
</comment>
<gene>
    <name evidence="4" type="ORF">BKE30_07040</name>
</gene>
<sequence>MSVTSLQINQQQWRQAGARLIEMAIAEFLYEEIIQAQQIEVKQVDDAVDSATEPAVWQVNLGEQHYQFQGFQYRLGHWYVQPGSVRQSDPSAERVVKSHIASEESLSDSQPVEQATKQADQTAWNLHQFITHVARQVEVKPFTLAYLIKEMNNTWLAEAHLFDPKRPDSNAITHLPAAAVEGVLRGHPWLIMSKGRMGFGYHDYLSFSPEMQPKLQLLWVAVQRQLAEYRHIEGLDEPILYAQELDAPQLQQFKQRIADTGNMADDYILLLVHPWQWHHWLVSTYAGEIASQQIIELGLSQDWYTPMQSIRTFSNISHPERRYVKLPLSIFNTAVYRGLPSDRNKAAPAFTQWLKTTFAQDQVWQQTGLILLGEDATVTVDQPCFDQIDGAPYQFKELFGCLWRESVHGYLQGSEQVLSQAALVHRDLAGHSVLAALVQRSGLQPLAWLRQFVQVCMTPLLYGLYRYGLVFSPHGENSLLIHDNGVPQRMVIKDFIDDVNLIDEDIAELKSLPPEADLLLRHTAQDLTHFIFTGLFIVHYRYISSIFLQDFNHTEAEFWQQVSDVAHEFHQQHPELNERIQKFDLFRPQFEKICLNRVRLFSHGYADDAERPYPTILHPMPNPIHPEVLAAWQSASV</sequence>
<dbReference type="RefSeq" id="WP_076877913.1">
    <property type="nucleotide sequence ID" value="NZ_MLCN01000017.1"/>
</dbReference>
<feature type="domain" description="Aerobactin siderophore biosynthesis IucA/IucC-like C-terminal" evidence="3">
    <location>
        <begin position="447"/>
        <end position="607"/>
    </location>
</feature>
<dbReference type="STRING" id="1907941.BKE30_07040"/>
<dbReference type="InterPro" id="IPR022770">
    <property type="entry name" value="IucA/IucC-like_C"/>
</dbReference>
<reference evidence="4 5" key="1">
    <citation type="submission" date="2016-10" db="EMBL/GenBank/DDBJ databases">
        <title>Draft Genome sequence of Alkanindiges sp. strain H1.</title>
        <authorList>
            <person name="Subhash Y."/>
            <person name="Lee S."/>
        </authorList>
    </citation>
    <scope>NUCLEOTIDE SEQUENCE [LARGE SCALE GENOMIC DNA]</scope>
    <source>
        <strain evidence="4 5">H1</strain>
    </source>
</reference>
<keyword evidence="5" id="KW-1185">Reference proteome</keyword>
<evidence type="ECO:0000259" key="2">
    <source>
        <dbReference type="Pfam" id="PF04183"/>
    </source>
</evidence>
<dbReference type="PANTHER" id="PTHR34384:SF6">
    <property type="entry name" value="STAPHYLOFERRIN B SYNTHASE"/>
    <property type="match status" value="1"/>
</dbReference>
<evidence type="ECO:0000256" key="1">
    <source>
        <dbReference type="ARBA" id="ARBA00004924"/>
    </source>
</evidence>
<comment type="caution">
    <text evidence="4">The sequence shown here is derived from an EMBL/GenBank/DDBJ whole genome shotgun (WGS) entry which is preliminary data.</text>
</comment>
<dbReference type="GO" id="GO:0019290">
    <property type="term" value="P:siderophore biosynthetic process"/>
    <property type="evidence" value="ECO:0007669"/>
    <property type="project" value="InterPro"/>
</dbReference>
<evidence type="ECO:0000259" key="3">
    <source>
        <dbReference type="Pfam" id="PF06276"/>
    </source>
</evidence>
<dbReference type="Gene3D" id="3.30.310.280">
    <property type="match status" value="1"/>
</dbReference>
<evidence type="ECO:0000313" key="5">
    <source>
        <dbReference type="Proteomes" id="UP000192132"/>
    </source>
</evidence>
<dbReference type="Gene3D" id="1.10.510.40">
    <property type="match status" value="1"/>
</dbReference>
<organism evidence="4 5">
    <name type="scientific">Alkanindiges hydrocarboniclasticus</name>
    <dbReference type="NCBI Taxonomy" id="1907941"/>
    <lineage>
        <taxon>Bacteria</taxon>
        <taxon>Pseudomonadati</taxon>
        <taxon>Pseudomonadota</taxon>
        <taxon>Gammaproteobacteria</taxon>
        <taxon>Moraxellales</taxon>
        <taxon>Moraxellaceae</taxon>
        <taxon>Alkanindiges</taxon>
    </lineage>
</organism>
<dbReference type="OrthoDB" id="495728at2"/>
<proteinExistence type="predicted"/>
<dbReference type="Gene3D" id="6.10.250.3370">
    <property type="match status" value="1"/>
</dbReference>
<evidence type="ECO:0000313" key="4">
    <source>
        <dbReference type="EMBL" id="ONG40502.1"/>
    </source>
</evidence>
<dbReference type="EMBL" id="MLCN01000017">
    <property type="protein sequence ID" value="ONG40502.1"/>
    <property type="molecule type" value="Genomic_DNA"/>
</dbReference>